<feature type="compositionally biased region" description="Polar residues" evidence="1">
    <location>
        <begin position="88"/>
        <end position="98"/>
    </location>
</feature>
<dbReference type="Proteomes" id="UP000612808">
    <property type="component" value="Unassembled WGS sequence"/>
</dbReference>
<comment type="caution">
    <text evidence="2">The sequence shown here is derived from an EMBL/GenBank/DDBJ whole genome shotgun (WGS) entry which is preliminary data.</text>
</comment>
<name>A0A8J3J7C1_9ACTN</name>
<gene>
    <name evidence="2" type="ORF">Aru02nite_42260</name>
</gene>
<evidence type="ECO:0000256" key="1">
    <source>
        <dbReference type="SAM" id="MobiDB-lite"/>
    </source>
</evidence>
<protein>
    <submittedName>
        <fullName evidence="2">Uncharacterized protein</fullName>
    </submittedName>
</protein>
<accession>A0A8J3J7C1</accession>
<dbReference type="AlphaFoldDB" id="A0A8J3J7C1"/>
<evidence type="ECO:0000313" key="2">
    <source>
        <dbReference type="EMBL" id="GID13337.1"/>
    </source>
</evidence>
<keyword evidence="3" id="KW-1185">Reference proteome</keyword>
<dbReference type="EMBL" id="BOMB01000023">
    <property type="protein sequence ID" value="GID13337.1"/>
    <property type="molecule type" value="Genomic_DNA"/>
</dbReference>
<evidence type="ECO:0000313" key="3">
    <source>
        <dbReference type="Proteomes" id="UP000612808"/>
    </source>
</evidence>
<proteinExistence type="predicted"/>
<feature type="region of interest" description="Disordered" evidence="1">
    <location>
        <begin position="88"/>
        <end position="111"/>
    </location>
</feature>
<feature type="compositionally biased region" description="Basic and acidic residues" evidence="1">
    <location>
        <begin position="99"/>
        <end position="111"/>
    </location>
</feature>
<sequence>MALAAACLALSACSGSGSSGGDGDSRASSDAKAACATLDRMGTYDMQKEASSSEFGAAVGLATAAAALDAKYEPLKKALTQASSAAARTFKSDNPTTKESIKKAKDLCAKI</sequence>
<reference evidence="2" key="1">
    <citation type="submission" date="2021-01" db="EMBL/GenBank/DDBJ databases">
        <title>Whole genome shotgun sequence of Actinocatenispora rupis NBRC 107355.</title>
        <authorList>
            <person name="Komaki H."/>
            <person name="Tamura T."/>
        </authorList>
    </citation>
    <scope>NUCLEOTIDE SEQUENCE</scope>
    <source>
        <strain evidence="2">NBRC 107355</strain>
    </source>
</reference>
<organism evidence="2 3">
    <name type="scientific">Actinocatenispora rupis</name>
    <dbReference type="NCBI Taxonomy" id="519421"/>
    <lineage>
        <taxon>Bacteria</taxon>
        <taxon>Bacillati</taxon>
        <taxon>Actinomycetota</taxon>
        <taxon>Actinomycetes</taxon>
        <taxon>Micromonosporales</taxon>
        <taxon>Micromonosporaceae</taxon>
        <taxon>Actinocatenispora</taxon>
    </lineage>
</organism>